<evidence type="ECO:0000259" key="5">
    <source>
        <dbReference type="PROSITE" id="PS51005"/>
    </source>
</evidence>
<gene>
    <name evidence="6" type="ORF">D8674_039590</name>
</gene>
<reference evidence="6 7" key="2">
    <citation type="submission" date="2019-11" db="EMBL/GenBank/DDBJ databases">
        <title>A de novo genome assembly of a pear dwarfing rootstock.</title>
        <authorList>
            <person name="Wang F."/>
            <person name="Wang J."/>
            <person name="Li S."/>
            <person name="Zhang Y."/>
            <person name="Fang M."/>
            <person name="Ma L."/>
            <person name="Zhao Y."/>
            <person name="Jiang S."/>
        </authorList>
    </citation>
    <scope>NUCLEOTIDE SEQUENCE [LARGE SCALE GENOMIC DNA]</scope>
    <source>
        <strain evidence="6">S2</strain>
        <tissue evidence="6">Leaf</tissue>
    </source>
</reference>
<protein>
    <submittedName>
        <fullName evidence="6">NAC transcription factor ONAC010-like</fullName>
    </submittedName>
</protein>
<keyword evidence="1" id="KW-0805">Transcription regulation</keyword>
<feature type="domain" description="NAC" evidence="5">
    <location>
        <begin position="9"/>
        <end position="144"/>
    </location>
</feature>
<evidence type="ECO:0000256" key="4">
    <source>
        <dbReference type="ARBA" id="ARBA00023242"/>
    </source>
</evidence>
<proteinExistence type="predicted"/>
<accession>A0A5N5FML1</accession>
<keyword evidence="2" id="KW-0238">DNA-binding</keyword>
<dbReference type="InterPro" id="IPR003441">
    <property type="entry name" value="NAC-dom"/>
</dbReference>
<dbReference type="PANTHER" id="PTHR31719:SF148">
    <property type="entry name" value="NAC TRANSCRIPTION FACTOR 25"/>
    <property type="match status" value="1"/>
</dbReference>
<organism evidence="6 7">
    <name type="scientific">Pyrus ussuriensis x Pyrus communis</name>
    <dbReference type="NCBI Taxonomy" id="2448454"/>
    <lineage>
        <taxon>Eukaryota</taxon>
        <taxon>Viridiplantae</taxon>
        <taxon>Streptophyta</taxon>
        <taxon>Embryophyta</taxon>
        <taxon>Tracheophyta</taxon>
        <taxon>Spermatophyta</taxon>
        <taxon>Magnoliopsida</taxon>
        <taxon>eudicotyledons</taxon>
        <taxon>Gunneridae</taxon>
        <taxon>Pentapetalae</taxon>
        <taxon>rosids</taxon>
        <taxon>fabids</taxon>
        <taxon>Rosales</taxon>
        <taxon>Rosaceae</taxon>
        <taxon>Amygdaloideae</taxon>
        <taxon>Maleae</taxon>
        <taxon>Pyrus</taxon>
    </lineage>
</organism>
<sequence>METASSLGLPVGCHFEPSDKELLLHFLNNKVHGLPLSCNATIECDLYRNEETWTQLFDQTKRTSSGGCVIWKGQNDKPVKAKLDPRESTETRIGFKRMFSYVPKEGSTSKAKGDWVMYKFRLDDSFLNKNNKLQPWSRPRLIRGNVNQEMRSSIVSEPYHKEQNDHDDEVDVGSEILKLLDQDWSTT</sequence>
<evidence type="ECO:0000313" key="7">
    <source>
        <dbReference type="Proteomes" id="UP000327157"/>
    </source>
</evidence>
<evidence type="ECO:0000256" key="2">
    <source>
        <dbReference type="ARBA" id="ARBA00023125"/>
    </source>
</evidence>
<reference evidence="6 7" key="1">
    <citation type="submission" date="2019-09" db="EMBL/GenBank/DDBJ databases">
        <authorList>
            <person name="Ou C."/>
        </authorList>
    </citation>
    <scope>NUCLEOTIDE SEQUENCE [LARGE SCALE GENOMIC DNA]</scope>
    <source>
        <strain evidence="6">S2</strain>
        <tissue evidence="6">Leaf</tissue>
    </source>
</reference>
<dbReference type="AlphaFoldDB" id="A0A5N5FML1"/>
<dbReference type="Proteomes" id="UP000327157">
    <property type="component" value="Unassembled WGS sequence"/>
</dbReference>
<dbReference type="GO" id="GO:0048731">
    <property type="term" value="P:system development"/>
    <property type="evidence" value="ECO:0007669"/>
    <property type="project" value="TreeGrafter"/>
</dbReference>
<keyword evidence="3" id="KW-0804">Transcription</keyword>
<dbReference type="Gene3D" id="2.170.150.80">
    <property type="entry name" value="NAC domain"/>
    <property type="match status" value="1"/>
</dbReference>
<dbReference type="GO" id="GO:0006355">
    <property type="term" value="P:regulation of DNA-templated transcription"/>
    <property type="evidence" value="ECO:0007669"/>
    <property type="project" value="InterPro"/>
</dbReference>
<evidence type="ECO:0000256" key="1">
    <source>
        <dbReference type="ARBA" id="ARBA00023015"/>
    </source>
</evidence>
<keyword evidence="4" id="KW-0539">Nucleus</keyword>
<keyword evidence="7" id="KW-1185">Reference proteome</keyword>
<dbReference type="EMBL" id="SMOL01000627">
    <property type="protein sequence ID" value="KAB2604398.1"/>
    <property type="molecule type" value="Genomic_DNA"/>
</dbReference>
<dbReference type="PANTHER" id="PTHR31719">
    <property type="entry name" value="NAC TRANSCRIPTION FACTOR 56"/>
    <property type="match status" value="1"/>
</dbReference>
<dbReference type="OrthoDB" id="774757at2759"/>
<dbReference type="GO" id="GO:0003677">
    <property type="term" value="F:DNA binding"/>
    <property type="evidence" value="ECO:0007669"/>
    <property type="project" value="UniProtKB-KW"/>
</dbReference>
<dbReference type="InterPro" id="IPR036093">
    <property type="entry name" value="NAC_dom_sf"/>
</dbReference>
<dbReference type="SUPFAM" id="SSF101941">
    <property type="entry name" value="NAC domain"/>
    <property type="match status" value="1"/>
</dbReference>
<dbReference type="PROSITE" id="PS51005">
    <property type="entry name" value="NAC"/>
    <property type="match status" value="1"/>
</dbReference>
<comment type="caution">
    <text evidence="6">The sequence shown here is derived from an EMBL/GenBank/DDBJ whole genome shotgun (WGS) entry which is preliminary data.</text>
</comment>
<evidence type="ECO:0000313" key="6">
    <source>
        <dbReference type="EMBL" id="KAB2604398.1"/>
    </source>
</evidence>
<dbReference type="Pfam" id="PF02365">
    <property type="entry name" value="NAM"/>
    <property type="match status" value="1"/>
</dbReference>
<name>A0A5N5FML1_9ROSA</name>
<evidence type="ECO:0000256" key="3">
    <source>
        <dbReference type="ARBA" id="ARBA00023163"/>
    </source>
</evidence>